<keyword evidence="1" id="KW-1133">Transmembrane helix</keyword>
<protein>
    <submittedName>
        <fullName evidence="2">Uncharacterized protein</fullName>
    </submittedName>
</protein>
<sequence>MYFMLLEINRHNFVMRDVDWSYFFGIVTWCIWKNLNICIFYGLLWSAEEIVKGVICWAK</sequence>
<evidence type="ECO:0000313" key="3">
    <source>
        <dbReference type="Proteomes" id="UP000593572"/>
    </source>
</evidence>
<name>A0A7J8MVU1_9ROSI</name>
<dbReference type="Proteomes" id="UP000593572">
    <property type="component" value="Unassembled WGS sequence"/>
</dbReference>
<dbReference type="EMBL" id="JABEZX010000010">
    <property type="protein sequence ID" value="MBA0568754.1"/>
    <property type="molecule type" value="Genomic_DNA"/>
</dbReference>
<proteinExistence type="predicted"/>
<keyword evidence="3" id="KW-1185">Reference proteome</keyword>
<evidence type="ECO:0000313" key="2">
    <source>
        <dbReference type="EMBL" id="MBA0568754.1"/>
    </source>
</evidence>
<accession>A0A7J8MVU1</accession>
<keyword evidence="1" id="KW-0472">Membrane</keyword>
<keyword evidence="1" id="KW-0812">Transmembrane</keyword>
<reference evidence="2 3" key="1">
    <citation type="journal article" date="2019" name="Genome Biol. Evol.">
        <title>Insights into the evolution of the New World diploid cottons (Gossypium, subgenus Houzingenia) based on genome sequencing.</title>
        <authorList>
            <person name="Grover C.E."/>
            <person name="Arick M.A. 2nd"/>
            <person name="Thrash A."/>
            <person name="Conover J.L."/>
            <person name="Sanders W.S."/>
            <person name="Peterson D.G."/>
            <person name="Frelichowski J.E."/>
            <person name="Scheffler J.A."/>
            <person name="Scheffler B.E."/>
            <person name="Wendel J.F."/>
        </authorList>
    </citation>
    <scope>NUCLEOTIDE SEQUENCE [LARGE SCALE GENOMIC DNA]</scope>
    <source>
        <strain evidence="2">157</strain>
        <tissue evidence="2">Leaf</tissue>
    </source>
</reference>
<gene>
    <name evidence="2" type="ORF">Golob_006224</name>
</gene>
<organism evidence="2 3">
    <name type="scientific">Gossypium lobatum</name>
    <dbReference type="NCBI Taxonomy" id="34289"/>
    <lineage>
        <taxon>Eukaryota</taxon>
        <taxon>Viridiplantae</taxon>
        <taxon>Streptophyta</taxon>
        <taxon>Embryophyta</taxon>
        <taxon>Tracheophyta</taxon>
        <taxon>Spermatophyta</taxon>
        <taxon>Magnoliopsida</taxon>
        <taxon>eudicotyledons</taxon>
        <taxon>Gunneridae</taxon>
        <taxon>Pentapetalae</taxon>
        <taxon>rosids</taxon>
        <taxon>malvids</taxon>
        <taxon>Malvales</taxon>
        <taxon>Malvaceae</taxon>
        <taxon>Malvoideae</taxon>
        <taxon>Gossypium</taxon>
    </lineage>
</organism>
<feature type="transmembrane region" description="Helical" evidence="1">
    <location>
        <begin position="20"/>
        <end position="44"/>
    </location>
</feature>
<dbReference type="AlphaFoldDB" id="A0A7J8MVU1"/>
<evidence type="ECO:0000256" key="1">
    <source>
        <dbReference type="SAM" id="Phobius"/>
    </source>
</evidence>
<comment type="caution">
    <text evidence="2">The sequence shown here is derived from an EMBL/GenBank/DDBJ whole genome shotgun (WGS) entry which is preliminary data.</text>
</comment>